<dbReference type="Pfam" id="PF00515">
    <property type="entry name" value="TPR_1"/>
    <property type="match status" value="1"/>
</dbReference>
<dbReference type="Pfam" id="PF13181">
    <property type="entry name" value="TPR_8"/>
    <property type="match status" value="1"/>
</dbReference>
<feature type="repeat" description="TPR" evidence="1">
    <location>
        <begin position="151"/>
        <end position="184"/>
    </location>
</feature>
<evidence type="ECO:0000256" key="1">
    <source>
        <dbReference type="PROSITE-ProRule" id="PRU00339"/>
    </source>
</evidence>
<feature type="transmembrane region" description="Helical" evidence="2">
    <location>
        <begin position="80"/>
        <end position="100"/>
    </location>
</feature>
<dbReference type="PROSITE" id="PS50293">
    <property type="entry name" value="TPR_REGION"/>
    <property type="match status" value="2"/>
</dbReference>
<accession>A0A1F7XEP1</accession>
<proteinExistence type="predicted"/>
<organism evidence="3 4">
    <name type="scientific">Candidatus Woesebacteria bacterium RBG_16_39_8b</name>
    <dbReference type="NCBI Taxonomy" id="1802482"/>
    <lineage>
        <taxon>Bacteria</taxon>
        <taxon>Candidatus Woeseibacteriota</taxon>
    </lineage>
</organism>
<dbReference type="PANTHER" id="PTHR44809:SF1">
    <property type="entry name" value="PROTEIN O-MANNOSYL-TRANSFERASE TMTC1"/>
    <property type="match status" value="1"/>
</dbReference>
<dbReference type="AlphaFoldDB" id="A0A1F7XEP1"/>
<keyword evidence="2" id="KW-0812">Transmembrane</keyword>
<sequence>MIILSVVILLSKQKRWPYIIFGSIWFLGFLLPSFIRPSTEYVPDFIEHRLYVPLIGLIIVILEIDFFKNLNLFNKKIFKGAAVILSIFALITFIHSGVFANKMNFWINAAKYSPRHPLAHKNLGAMYYLEGNIEKAEDHFKRSLELNPTEPMIHNNLGLIYLSRNDYTNAENEFAKELGLYPSYDNAHFNWGLSYYRRGEKEKAEKMWLTTLNINPDHVGAYQNLAVFYYEKGDMEKAQAFYAEAVKRGAK</sequence>
<dbReference type="Pfam" id="PF13432">
    <property type="entry name" value="TPR_16"/>
    <property type="match status" value="1"/>
</dbReference>
<dbReference type="InterPro" id="IPR052943">
    <property type="entry name" value="TMTC_O-mannosyl-trnsfr"/>
</dbReference>
<keyword evidence="2" id="KW-0472">Membrane</keyword>
<keyword evidence="1" id="KW-0802">TPR repeat</keyword>
<dbReference type="SMART" id="SM00671">
    <property type="entry name" value="SEL1"/>
    <property type="match status" value="2"/>
</dbReference>
<feature type="repeat" description="TPR" evidence="1">
    <location>
        <begin position="117"/>
        <end position="150"/>
    </location>
</feature>
<feature type="repeat" description="TPR" evidence="1">
    <location>
        <begin position="185"/>
        <end position="218"/>
    </location>
</feature>
<dbReference type="SUPFAM" id="SSF48452">
    <property type="entry name" value="TPR-like"/>
    <property type="match status" value="1"/>
</dbReference>
<dbReference type="PROSITE" id="PS50005">
    <property type="entry name" value="TPR"/>
    <property type="match status" value="3"/>
</dbReference>
<evidence type="ECO:0000313" key="3">
    <source>
        <dbReference type="EMBL" id="OGM13453.1"/>
    </source>
</evidence>
<keyword evidence="2" id="KW-1133">Transmembrane helix</keyword>
<comment type="caution">
    <text evidence="3">The sequence shown here is derived from an EMBL/GenBank/DDBJ whole genome shotgun (WGS) entry which is preliminary data.</text>
</comment>
<dbReference type="EMBL" id="MGFU01000010">
    <property type="protein sequence ID" value="OGM13453.1"/>
    <property type="molecule type" value="Genomic_DNA"/>
</dbReference>
<protein>
    <submittedName>
        <fullName evidence="3">Uncharacterized protein</fullName>
    </submittedName>
</protein>
<feature type="transmembrane region" description="Helical" evidence="2">
    <location>
        <begin position="50"/>
        <end position="68"/>
    </location>
</feature>
<dbReference type="InterPro" id="IPR011990">
    <property type="entry name" value="TPR-like_helical_dom_sf"/>
</dbReference>
<evidence type="ECO:0000313" key="4">
    <source>
        <dbReference type="Proteomes" id="UP000179013"/>
    </source>
</evidence>
<dbReference type="SMART" id="SM00028">
    <property type="entry name" value="TPR"/>
    <property type="match status" value="4"/>
</dbReference>
<dbReference type="PANTHER" id="PTHR44809">
    <property type="match status" value="1"/>
</dbReference>
<name>A0A1F7XEP1_9BACT</name>
<dbReference type="InterPro" id="IPR006597">
    <property type="entry name" value="Sel1-like"/>
</dbReference>
<gene>
    <name evidence="3" type="ORF">A2V80_00535</name>
</gene>
<dbReference type="Proteomes" id="UP000179013">
    <property type="component" value="Unassembled WGS sequence"/>
</dbReference>
<dbReference type="InterPro" id="IPR019734">
    <property type="entry name" value="TPR_rpt"/>
</dbReference>
<reference evidence="3 4" key="1">
    <citation type="journal article" date="2016" name="Nat. Commun.">
        <title>Thousands of microbial genomes shed light on interconnected biogeochemical processes in an aquifer system.</title>
        <authorList>
            <person name="Anantharaman K."/>
            <person name="Brown C.T."/>
            <person name="Hug L.A."/>
            <person name="Sharon I."/>
            <person name="Castelle C.J."/>
            <person name="Probst A.J."/>
            <person name="Thomas B.C."/>
            <person name="Singh A."/>
            <person name="Wilkins M.J."/>
            <person name="Karaoz U."/>
            <person name="Brodie E.L."/>
            <person name="Williams K.H."/>
            <person name="Hubbard S.S."/>
            <person name="Banfield J.F."/>
        </authorList>
    </citation>
    <scope>NUCLEOTIDE SEQUENCE [LARGE SCALE GENOMIC DNA]</scope>
</reference>
<dbReference type="Gene3D" id="1.25.40.10">
    <property type="entry name" value="Tetratricopeptide repeat domain"/>
    <property type="match status" value="1"/>
</dbReference>
<feature type="transmembrane region" description="Helical" evidence="2">
    <location>
        <begin position="16"/>
        <end position="35"/>
    </location>
</feature>
<evidence type="ECO:0000256" key="2">
    <source>
        <dbReference type="SAM" id="Phobius"/>
    </source>
</evidence>